<dbReference type="Proteomes" id="UP001060085">
    <property type="component" value="Linkage Group LG02"/>
</dbReference>
<gene>
    <name evidence="1" type="ORF">M9H77_08426</name>
</gene>
<reference evidence="2" key="1">
    <citation type="journal article" date="2023" name="Nat. Plants">
        <title>Single-cell RNA sequencing provides a high-resolution roadmap for understanding the multicellular compartmentation of specialized metabolism.</title>
        <authorList>
            <person name="Sun S."/>
            <person name="Shen X."/>
            <person name="Li Y."/>
            <person name="Li Y."/>
            <person name="Wang S."/>
            <person name="Li R."/>
            <person name="Zhang H."/>
            <person name="Shen G."/>
            <person name="Guo B."/>
            <person name="Wei J."/>
            <person name="Xu J."/>
            <person name="St-Pierre B."/>
            <person name="Chen S."/>
            <person name="Sun C."/>
        </authorList>
    </citation>
    <scope>NUCLEOTIDE SEQUENCE [LARGE SCALE GENOMIC DNA]</scope>
</reference>
<comment type="caution">
    <text evidence="1">The sequence shown here is derived from an EMBL/GenBank/DDBJ whole genome shotgun (WGS) entry which is preliminary data.</text>
</comment>
<protein>
    <submittedName>
        <fullName evidence="1">Uncharacterized protein</fullName>
    </submittedName>
</protein>
<accession>A0ACC0BXS4</accession>
<evidence type="ECO:0000313" key="2">
    <source>
        <dbReference type="Proteomes" id="UP001060085"/>
    </source>
</evidence>
<evidence type="ECO:0000313" key="1">
    <source>
        <dbReference type="EMBL" id="KAI5677476.1"/>
    </source>
</evidence>
<sequence>MDWHQLHPQLKSSKIEYAQNISENYEDEAEGIQSKERWTYVKVNMDGIVVGRKICILDHMGYSNLAFQLEEMFGKQSLSGLRLFQAESEFALLYQDRDGDWKTVGDCPWKEFVERLKRLRIVHKDETFIPSSPALFNSL</sequence>
<proteinExistence type="predicted"/>
<organism evidence="1 2">
    <name type="scientific">Catharanthus roseus</name>
    <name type="common">Madagascar periwinkle</name>
    <name type="synonym">Vinca rosea</name>
    <dbReference type="NCBI Taxonomy" id="4058"/>
    <lineage>
        <taxon>Eukaryota</taxon>
        <taxon>Viridiplantae</taxon>
        <taxon>Streptophyta</taxon>
        <taxon>Embryophyta</taxon>
        <taxon>Tracheophyta</taxon>
        <taxon>Spermatophyta</taxon>
        <taxon>Magnoliopsida</taxon>
        <taxon>eudicotyledons</taxon>
        <taxon>Gunneridae</taxon>
        <taxon>Pentapetalae</taxon>
        <taxon>asterids</taxon>
        <taxon>lamiids</taxon>
        <taxon>Gentianales</taxon>
        <taxon>Apocynaceae</taxon>
        <taxon>Rauvolfioideae</taxon>
        <taxon>Vinceae</taxon>
        <taxon>Catharanthinae</taxon>
        <taxon>Catharanthus</taxon>
    </lineage>
</organism>
<keyword evidence="2" id="KW-1185">Reference proteome</keyword>
<dbReference type="EMBL" id="CM044702">
    <property type="protein sequence ID" value="KAI5677476.1"/>
    <property type="molecule type" value="Genomic_DNA"/>
</dbReference>
<name>A0ACC0BXS4_CATRO</name>